<comment type="caution">
    <text evidence="1">The sequence shown here is derived from an EMBL/GenBank/DDBJ whole genome shotgun (WGS) entry which is preliminary data.</text>
</comment>
<accession>A0ACB9JAT5</accession>
<reference evidence="2" key="1">
    <citation type="journal article" date="2022" name="Mol. Ecol. Resour.">
        <title>The genomes of chicory, endive, great burdock and yacon provide insights into Asteraceae palaeo-polyploidization history and plant inulin production.</title>
        <authorList>
            <person name="Fan W."/>
            <person name="Wang S."/>
            <person name="Wang H."/>
            <person name="Wang A."/>
            <person name="Jiang F."/>
            <person name="Liu H."/>
            <person name="Zhao H."/>
            <person name="Xu D."/>
            <person name="Zhang Y."/>
        </authorList>
    </citation>
    <scope>NUCLEOTIDE SEQUENCE [LARGE SCALE GENOMIC DNA]</scope>
    <source>
        <strain evidence="2">cv. Yunnan</strain>
    </source>
</reference>
<proteinExistence type="predicted"/>
<keyword evidence="2" id="KW-1185">Reference proteome</keyword>
<gene>
    <name evidence="1" type="ORF">L1987_11378</name>
</gene>
<evidence type="ECO:0000313" key="1">
    <source>
        <dbReference type="EMBL" id="KAI3817583.1"/>
    </source>
</evidence>
<name>A0ACB9JAT5_9ASTR</name>
<dbReference type="Proteomes" id="UP001056120">
    <property type="component" value="Linkage Group LG04"/>
</dbReference>
<evidence type="ECO:0000313" key="2">
    <source>
        <dbReference type="Proteomes" id="UP001056120"/>
    </source>
</evidence>
<organism evidence="1 2">
    <name type="scientific">Smallanthus sonchifolius</name>
    <dbReference type="NCBI Taxonomy" id="185202"/>
    <lineage>
        <taxon>Eukaryota</taxon>
        <taxon>Viridiplantae</taxon>
        <taxon>Streptophyta</taxon>
        <taxon>Embryophyta</taxon>
        <taxon>Tracheophyta</taxon>
        <taxon>Spermatophyta</taxon>
        <taxon>Magnoliopsida</taxon>
        <taxon>eudicotyledons</taxon>
        <taxon>Gunneridae</taxon>
        <taxon>Pentapetalae</taxon>
        <taxon>asterids</taxon>
        <taxon>campanulids</taxon>
        <taxon>Asterales</taxon>
        <taxon>Asteraceae</taxon>
        <taxon>Asteroideae</taxon>
        <taxon>Heliantheae alliance</taxon>
        <taxon>Millerieae</taxon>
        <taxon>Smallanthus</taxon>
    </lineage>
</organism>
<protein>
    <submittedName>
        <fullName evidence="1">Uncharacterized protein</fullName>
    </submittedName>
</protein>
<sequence>MKMQTASSKFRSSLLFQHLLVAAITFNFIAVYSSSSSSDLSVPHEPHAGRGLGLRGLKSFKEKATGTNVTYDCSPSGPCVPCLYSEKKDETYRCSETGYHL</sequence>
<reference evidence="1 2" key="2">
    <citation type="journal article" date="2022" name="Mol. Ecol. Resour.">
        <title>The genomes of chicory, endive, great burdock and yacon provide insights into Asteraceae paleo-polyploidization history and plant inulin production.</title>
        <authorList>
            <person name="Fan W."/>
            <person name="Wang S."/>
            <person name="Wang H."/>
            <person name="Wang A."/>
            <person name="Jiang F."/>
            <person name="Liu H."/>
            <person name="Zhao H."/>
            <person name="Xu D."/>
            <person name="Zhang Y."/>
        </authorList>
    </citation>
    <scope>NUCLEOTIDE SEQUENCE [LARGE SCALE GENOMIC DNA]</scope>
    <source>
        <strain evidence="2">cv. Yunnan</strain>
        <tissue evidence="1">Leaves</tissue>
    </source>
</reference>
<dbReference type="EMBL" id="CM042021">
    <property type="protein sequence ID" value="KAI3817583.1"/>
    <property type="molecule type" value="Genomic_DNA"/>
</dbReference>